<feature type="non-terminal residue" evidence="1">
    <location>
        <position position="1"/>
    </location>
</feature>
<accession>A0A9W4SLW4</accession>
<proteinExistence type="predicted"/>
<reference evidence="1" key="1">
    <citation type="submission" date="2022-08" db="EMBL/GenBank/DDBJ databases">
        <authorList>
            <person name="Kallberg Y."/>
            <person name="Tangrot J."/>
            <person name="Rosling A."/>
        </authorList>
    </citation>
    <scope>NUCLEOTIDE SEQUENCE</scope>
    <source>
        <strain evidence="1">Wild A</strain>
    </source>
</reference>
<gene>
    <name evidence="1" type="ORF">FWILDA_LOCUS6479</name>
</gene>
<evidence type="ECO:0000313" key="2">
    <source>
        <dbReference type="Proteomes" id="UP001153678"/>
    </source>
</evidence>
<dbReference type="AlphaFoldDB" id="A0A9W4SLW4"/>
<protein>
    <submittedName>
        <fullName evidence="1">16344_t:CDS:1</fullName>
    </submittedName>
</protein>
<sequence length="51" mass="5946">LQTKEIQQPAGVTMTYEIPTVPTILRSYNQNSENPRKMVNMISYFYDSMTD</sequence>
<organism evidence="1 2">
    <name type="scientific">Funneliformis geosporum</name>
    <dbReference type="NCBI Taxonomy" id="1117311"/>
    <lineage>
        <taxon>Eukaryota</taxon>
        <taxon>Fungi</taxon>
        <taxon>Fungi incertae sedis</taxon>
        <taxon>Mucoromycota</taxon>
        <taxon>Glomeromycotina</taxon>
        <taxon>Glomeromycetes</taxon>
        <taxon>Glomerales</taxon>
        <taxon>Glomeraceae</taxon>
        <taxon>Funneliformis</taxon>
    </lineage>
</organism>
<dbReference type="Proteomes" id="UP001153678">
    <property type="component" value="Unassembled WGS sequence"/>
</dbReference>
<evidence type="ECO:0000313" key="1">
    <source>
        <dbReference type="EMBL" id="CAI2174219.1"/>
    </source>
</evidence>
<keyword evidence="2" id="KW-1185">Reference proteome</keyword>
<dbReference type="EMBL" id="CAMKVN010001178">
    <property type="protein sequence ID" value="CAI2174219.1"/>
    <property type="molecule type" value="Genomic_DNA"/>
</dbReference>
<comment type="caution">
    <text evidence="1">The sequence shown here is derived from an EMBL/GenBank/DDBJ whole genome shotgun (WGS) entry which is preliminary data.</text>
</comment>
<name>A0A9W4SLW4_9GLOM</name>